<sequence>MCASVGGAPREMYRSHGAFGYPVLWCMSVKMSVLDEILRFFSLETLDTRLHAPNDMDKKKAVMARANPESRWHTLEFRLYLLVFAMVVPLMYKTAMDASNETNPNYPRFQHLLSDGWMFGRKVDNSDQQYKFLRDNFWLIWAILLSHTALRRAVYCFYTPKRTTFDFCFGCVYLITLHGTNNLRIALHVVVMFSMAKLIDKPRTAKTCLWAYGVLSLFMNHWFKDMATNIRFIDNGFHGIVPRWDVFYNFTLLRIISFSMDYLDSKNKHKLLLEEDIDLGLASPIKLEALTMPSDLDDRRRLDAPIPMVDYSFSNFVAYLSYAPLFIGGPVITFNDYLYQSNYHQAPSTKDFKRIMVYGVRLMFCVLVMEFLLHFMYVVAVSKAKAWDGDTPFQISMLGLFNLNIIWLKLLIPWRLFRFWSLLDGIDPPENMIRCMDNNYSAVSFWRAWHRSFNKWVLRYIYIPMGGAGAGTGGYISRIVNSLLVFSFVAIWHDIELKLLMWGWLVVLFLLPEIFATAYFKKYNKKPWYRHLCAVGAVINIWMMMIANLYGFCLGNDGTAALLRALVSTSSGLTYFVLSSCALFVGAQVMFEMREAEKRRGVDVKC</sequence>
<gene>
    <name evidence="7" type="primary">MPUL0D00240</name>
    <name evidence="7" type="ORF">METSCH_D00240</name>
</gene>
<evidence type="ECO:0000256" key="6">
    <source>
        <dbReference type="SAM" id="Phobius"/>
    </source>
</evidence>
<reference evidence="8" key="1">
    <citation type="submission" date="2019-03" db="EMBL/GenBank/DDBJ databases">
        <title>Snf2 controls pulcherriminic acid biosynthesis and connects pigmentation and antifungal activity of the yeast Metschnikowia pulcherrima.</title>
        <authorList>
            <person name="Gore-Lloyd D."/>
            <person name="Sumann I."/>
            <person name="Brachmann A.O."/>
            <person name="Schneeberger K."/>
            <person name="Ortiz-Merino R.A."/>
            <person name="Moreno-Beltran M."/>
            <person name="Schlaefli M."/>
            <person name="Kirner P."/>
            <person name="Santos Kron A."/>
            <person name="Wolfe K.H."/>
            <person name="Piel J."/>
            <person name="Ahrens C.H."/>
            <person name="Henk D."/>
            <person name="Freimoser F.M."/>
        </authorList>
    </citation>
    <scope>NUCLEOTIDE SEQUENCE [LARGE SCALE GENOMIC DNA]</scope>
    <source>
        <strain evidence="8">APC 1.2</strain>
    </source>
</reference>
<keyword evidence="3 6" id="KW-0812">Transmembrane</keyword>
<dbReference type="AlphaFoldDB" id="A0A4P6XNF5"/>
<feature type="transmembrane region" description="Helical" evidence="6">
    <location>
        <begin position="316"/>
        <end position="339"/>
    </location>
</feature>
<feature type="transmembrane region" description="Helical" evidence="6">
    <location>
        <begin position="393"/>
        <end position="412"/>
    </location>
</feature>
<feature type="transmembrane region" description="Helical" evidence="6">
    <location>
        <begin position="499"/>
        <end position="520"/>
    </location>
</feature>
<keyword evidence="8" id="KW-1185">Reference proteome</keyword>
<evidence type="ECO:0000256" key="5">
    <source>
        <dbReference type="ARBA" id="ARBA00023136"/>
    </source>
</evidence>
<protein>
    <submittedName>
        <fullName evidence="7">D-alanyl-lipoteichoic acid acyltransferase DltB, MBOAT superfamily</fullName>
    </submittedName>
</protein>
<evidence type="ECO:0000256" key="4">
    <source>
        <dbReference type="ARBA" id="ARBA00022989"/>
    </source>
</evidence>
<dbReference type="PANTHER" id="PTHR13285:SF18">
    <property type="entry name" value="PROTEIN-CYSTEINE N-PALMITOYLTRANSFERASE RASP"/>
    <property type="match status" value="1"/>
</dbReference>
<proteinExistence type="inferred from homology"/>
<dbReference type="PANTHER" id="PTHR13285">
    <property type="entry name" value="ACYLTRANSFERASE"/>
    <property type="match status" value="1"/>
</dbReference>
<feature type="transmembrane region" description="Helical" evidence="6">
    <location>
        <begin position="360"/>
        <end position="381"/>
    </location>
</feature>
<dbReference type="Proteomes" id="UP000292447">
    <property type="component" value="Chromosome IV"/>
</dbReference>
<evidence type="ECO:0000256" key="3">
    <source>
        <dbReference type="ARBA" id="ARBA00022692"/>
    </source>
</evidence>
<keyword evidence="4 6" id="KW-1133">Transmembrane helix</keyword>
<dbReference type="STRING" id="2163413.A0A4P6XNF5"/>
<dbReference type="Pfam" id="PF03062">
    <property type="entry name" value="MBOAT"/>
    <property type="match status" value="1"/>
</dbReference>
<evidence type="ECO:0000313" key="7">
    <source>
        <dbReference type="EMBL" id="QBM88967.1"/>
    </source>
</evidence>
<dbReference type="InterPro" id="IPR004299">
    <property type="entry name" value="MBOAT_fam"/>
</dbReference>
<evidence type="ECO:0000256" key="2">
    <source>
        <dbReference type="ARBA" id="ARBA00010323"/>
    </source>
</evidence>
<evidence type="ECO:0000313" key="8">
    <source>
        <dbReference type="Proteomes" id="UP000292447"/>
    </source>
</evidence>
<dbReference type="GO" id="GO:0016020">
    <property type="term" value="C:membrane"/>
    <property type="evidence" value="ECO:0007669"/>
    <property type="project" value="UniProtKB-SubCell"/>
</dbReference>
<name>A0A4P6XNF5_9ASCO</name>
<dbReference type="EMBL" id="CP034459">
    <property type="protein sequence ID" value="QBM88967.1"/>
    <property type="molecule type" value="Genomic_DNA"/>
</dbReference>
<accession>A0A4P6XNF5</accession>
<keyword evidence="5 6" id="KW-0472">Membrane</keyword>
<dbReference type="GO" id="GO:0006506">
    <property type="term" value="P:GPI anchor biosynthetic process"/>
    <property type="evidence" value="ECO:0007669"/>
    <property type="project" value="TreeGrafter"/>
</dbReference>
<keyword evidence="7" id="KW-0808">Transferase</keyword>
<dbReference type="GO" id="GO:0005783">
    <property type="term" value="C:endoplasmic reticulum"/>
    <property type="evidence" value="ECO:0007669"/>
    <property type="project" value="TreeGrafter"/>
</dbReference>
<organism evidence="7 8">
    <name type="scientific">Metschnikowia aff. pulcherrima</name>
    <dbReference type="NCBI Taxonomy" id="2163413"/>
    <lineage>
        <taxon>Eukaryota</taxon>
        <taxon>Fungi</taxon>
        <taxon>Dikarya</taxon>
        <taxon>Ascomycota</taxon>
        <taxon>Saccharomycotina</taxon>
        <taxon>Pichiomycetes</taxon>
        <taxon>Metschnikowiaceae</taxon>
        <taxon>Metschnikowia</taxon>
    </lineage>
</organism>
<feature type="transmembrane region" description="Helical" evidence="6">
    <location>
        <begin position="532"/>
        <end position="552"/>
    </location>
</feature>
<comment type="subcellular location">
    <subcellularLocation>
        <location evidence="1">Membrane</location>
        <topology evidence="1">Multi-pass membrane protein</topology>
    </subcellularLocation>
</comment>
<dbReference type="InterPro" id="IPR051085">
    <property type="entry name" value="MB_O-acyltransferase"/>
</dbReference>
<dbReference type="GO" id="GO:0008374">
    <property type="term" value="F:O-acyltransferase activity"/>
    <property type="evidence" value="ECO:0007669"/>
    <property type="project" value="TreeGrafter"/>
</dbReference>
<feature type="transmembrane region" description="Helical" evidence="6">
    <location>
        <begin position="572"/>
        <end position="591"/>
    </location>
</feature>
<comment type="similarity">
    <text evidence="2">Belongs to the membrane-bound acyltransferase family.</text>
</comment>
<evidence type="ECO:0000256" key="1">
    <source>
        <dbReference type="ARBA" id="ARBA00004141"/>
    </source>
</evidence>
<keyword evidence="7" id="KW-0012">Acyltransferase</keyword>